<feature type="chain" id="PRO_5007281918" description="Autoinducer 2-binding periplasmic protein LuxP" evidence="5">
    <location>
        <begin position="23"/>
        <end position="360"/>
    </location>
</feature>
<feature type="domain" description="Periplasmic binding protein" evidence="6">
    <location>
        <begin position="155"/>
        <end position="321"/>
    </location>
</feature>
<dbReference type="SUPFAM" id="SSF53822">
    <property type="entry name" value="Periplasmic binding protein-like I"/>
    <property type="match status" value="1"/>
</dbReference>
<dbReference type="EMBL" id="FIZY01000010">
    <property type="protein sequence ID" value="CZF80506.1"/>
    <property type="molecule type" value="Genomic_DNA"/>
</dbReference>
<evidence type="ECO:0000259" key="6">
    <source>
        <dbReference type="Pfam" id="PF13407"/>
    </source>
</evidence>
<evidence type="ECO:0000256" key="3">
    <source>
        <dbReference type="ARBA" id="ARBA00022181"/>
    </source>
</evidence>
<dbReference type="GO" id="GO:0030246">
    <property type="term" value="F:carbohydrate binding"/>
    <property type="evidence" value="ECO:0007669"/>
    <property type="project" value="UniProtKB-ARBA"/>
</dbReference>
<evidence type="ECO:0000256" key="4">
    <source>
        <dbReference type="ARBA" id="ARBA00022729"/>
    </source>
</evidence>
<dbReference type="GO" id="GO:0055085">
    <property type="term" value="P:transmembrane transport"/>
    <property type="evidence" value="ECO:0007669"/>
    <property type="project" value="UniProtKB-ARBA"/>
</dbReference>
<sequence>MKRSIKAGLVCALFAMSFSVFTKENVNNINNEKLKTFQQTVSEPPVPLFIETLNKPIRIAIIYPSADISDFWIKNFKAMTKRLLALKVPYEVHEFTSKQIEHSLQTQYTKQVLSAEQPYDFVIFGPSELDLQAYNIQKLSASDQFKTFIWAFHTPNDEWTAQPDAWFDFSSAMGADVLCEHAIKYLGKEVEFAANRGIPGITDTQRSQGFIDCVEQEGDWLNIYEHFGQYQKLGGADGVRLILNNFPEVAMIHNANTAMTMGAVEALGEAGRLSDIYVTGWGGTAKEIEKIRAGELDATPMRMSDDLGVATAEAIKYHLQNRASEVPLIYLGRITVVHNQMEESELNRLTREAFRYSGIE</sequence>
<name>A0A128F2N1_9GAMM</name>
<reference evidence="8" key="1">
    <citation type="submission" date="2016-02" db="EMBL/GenBank/DDBJ databases">
        <authorList>
            <person name="Rodrigo-Torres Lidia"/>
            <person name="Arahal R.David."/>
        </authorList>
    </citation>
    <scope>NUCLEOTIDE SEQUENCE [LARGE SCALE GENOMIC DNA]</scope>
    <source>
        <strain evidence="8">CECT 8713</strain>
    </source>
</reference>
<dbReference type="GO" id="GO:0030313">
    <property type="term" value="C:cell envelope"/>
    <property type="evidence" value="ECO:0007669"/>
    <property type="project" value="UniProtKB-SubCell"/>
</dbReference>
<evidence type="ECO:0000313" key="7">
    <source>
        <dbReference type="EMBL" id="CZF80506.1"/>
    </source>
</evidence>
<keyword evidence="4 5" id="KW-0732">Signal</keyword>
<comment type="subcellular location">
    <subcellularLocation>
        <location evidence="1">Cell envelope</location>
    </subcellularLocation>
</comment>
<gene>
    <name evidence="7" type="primary">luxP</name>
    <name evidence="7" type="ORF">GMA8713_01437</name>
</gene>
<dbReference type="Proteomes" id="UP000073601">
    <property type="component" value="Unassembled WGS sequence"/>
</dbReference>
<dbReference type="AlphaFoldDB" id="A0A128F2N1"/>
<accession>A0A128F2N1</accession>
<keyword evidence="8" id="KW-1185">Reference proteome</keyword>
<dbReference type="PANTHER" id="PTHR46847:SF1">
    <property type="entry name" value="D-ALLOSE-BINDING PERIPLASMIC PROTEIN-RELATED"/>
    <property type="match status" value="1"/>
</dbReference>
<evidence type="ECO:0000313" key="8">
    <source>
        <dbReference type="Proteomes" id="UP000073601"/>
    </source>
</evidence>
<dbReference type="OrthoDB" id="9784024at2"/>
<evidence type="ECO:0000256" key="2">
    <source>
        <dbReference type="ARBA" id="ARBA00007639"/>
    </source>
</evidence>
<dbReference type="PANTHER" id="PTHR46847">
    <property type="entry name" value="D-ALLOSE-BINDING PERIPLASMIC PROTEIN-RELATED"/>
    <property type="match status" value="1"/>
</dbReference>
<proteinExistence type="inferred from homology"/>
<dbReference type="InterPro" id="IPR025997">
    <property type="entry name" value="SBP_2_dom"/>
</dbReference>
<dbReference type="InterPro" id="IPR028082">
    <property type="entry name" value="Peripla_BP_I"/>
</dbReference>
<organism evidence="7 8">
    <name type="scientific">Grimontia marina</name>
    <dbReference type="NCBI Taxonomy" id="646534"/>
    <lineage>
        <taxon>Bacteria</taxon>
        <taxon>Pseudomonadati</taxon>
        <taxon>Pseudomonadota</taxon>
        <taxon>Gammaproteobacteria</taxon>
        <taxon>Vibrionales</taxon>
        <taxon>Vibrionaceae</taxon>
        <taxon>Grimontia</taxon>
    </lineage>
</organism>
<comment type="similarity">
    <text evidence="2">Belongs to the bacterial solute-binding protein 2 family.</text>
</comment>
<dbReference type="Gene3D" id="3.40.50.2300">
    <property type="match status" value="2"/>
</dbReference>
<evidence type="ECO:0000256" key="1">
    <source>
        <dbReference type="ARBA" id="ARBA00004196"/>
    </source>
</evidence>
<dbReference type="Pfam" id="PF13407">
    <property type="entry name" value="Peripla_BP_4"/>
    <property type="match status" value="1"/>
</dbReference>
<protein>
    <recommendedName>
        <fullName evidence="3">Autoinducer 2-binding periplasmic protein LuxP</fullName>
    </recommendedName>
</protein>
<feature type="signal peptide" evidence="5">
    <location>
        <begin position="1"/>
        <end position="22"/>
    </location>
</feature>
<evidence type="ECO:0000256" key="5">
    <source>
        <dbReference type="SAM" id="SignalP"/>
    </source>
</evidence>